<dbReference type="STRING" id="364200.SAMN04488515_1071"/>
<dbReference type="AlphaFoldDB" id="A0A1I0P8H9"/>
<evidence type="ECO:0000313" key="2">
    <source>
        <dbReference type="EMBL" id="SEW10580.1"/>
    </source>
</evidence>
<dbReference type="RefSeq" id="WP_089991159.1">
    <property type="nucleotide sequence ID" value="NZ_FOIZ01000001.1"/>
</dbReference>
<organism evidence="2 3">
    <name type="scientific">Cognatiyoonia koreensis</name>
    <dbReference type="NCBI Taxonomy" id="364200"/>
    <lineage>
        <taxon>Bacteria</taxon>
        <taxon>Pseudomonadati</taxon>
        <taxon>Pseudomonadota</taxon>
        <taxon>Alphaproteobacteria</taxon>
        <taxon>Rhodobacterales</taxon>
        <taxon>Paracoccaceae</taxon>
        <taxon>Cognatiyoonia</taxon>
    </lineage>
</organism>
<keyword evidence="1" id="KW-0732">Signal</keyword>
<protein>
    <recommendedName>
        <fullName evidence="4">Outer membrane protein beta-barrel domain-containing protein</fullName>
    </recommendedName>
</protein>
<feature type="chain" id="PRO_5011629259" description="Outer membrane protein beta-barrel domain-containing protein" evidence="1">
    <location>
        <begin position="22"/>
        <end position="236"/>
    </location>
</feature>
<feature type="signal peptide" evidence="1">
    <location>
        <begin position="1"/>
        <end position="21"/>
    </location>
</feature>
<dbReference type="InterPro" id="IPR023614">
    <property type="entry name" value="Porin_dom_sf"/>
</dbReference>
<dbReference type="Gene3D" id="2.40.160.10">
    <property type="entry name" value="Porin"/>
    <property type="match status" value="1"/>
</dbReference>
<dbReference type="EMBL" id="FOIZ01000001">
    <property type="protein sequence ID" value="SEW10580.1"/>
    <property type="molecule type" value="Genomic_DNA"/>
</dbReference>
<accession>A0A1I0P8H9</accession>
<evidence type="ECO:0008006" key="4">
    <source>
        <dbReference type="Google" id="ProtNLM"/>
    </source>
</evidence>
<dbReference type="SUPFAM" id="SSF56935">
    <property type="entry name" value="Porins"/>
    <property type="match status" value="1"/>
</dbReference>
<reference evidence="2 3" key="1">
    <citation type="submission" date="2016-10" db="EMBL/GenBank/DDBJ databases">
        <authorList>
            <person name="de Groot N.N."/>
        </authorList>
    </citation>
    <scope>NUCLEOTIDE SEQUENCE [LARGE SCALE GENOMIC DNA]</scope>
    <source>
        <strain evidence="2 3">DSM 17925</strain>
    </source>
</reference>
<keyword evidence="3" id="KW-1185">Reference proteome</keyword>
<name>A0A1I0P8H9_9RHOB</name>
<dbReference type="OrthoDB" id="7686946at2"/>
<evidence type="ECO:0000256" key="1">
    <source>
        <dbReference type="SAM" id="SignalP"/>
    </source>
</evidence>
<proteinExistence type="predicted"/>
<evidence type="ECO:0000313" key="3">
    <source>
        <dbReference type="Proteomes" id="UP000199167"/>
    </source>
</evidence>
<gene>
    <name evidence="2" type="ORF">SAMN04488515_1071</name>
</gene>
<sequence length="236" mass="24455">MSKQTFITAAVLAVIGSDAMAQGVTGGSIGVEVTQPTDFDEFVGTNYFGAIEYGINRQFAVSADVSSYRFDSLDQDATSATLHGVYHLSDTASLGGFYGQDKLEDGDSINIFGVEGGTEFMGGQVEGYIGMADNDAETMIFGVDGNYAFSESISFKGGAAFSDSGDEGSASTISIGAEYTITGGPSLYAEVGNVSVDDGGTDESETFVGVGARINFGAARGTTFGQRSIFEALPKF</sequence>
<dbReference type="Proteomes" id="UP000199167">
    <property type="component" value="Unassembled WGS sequence"/>
</dbReference>